<evidence type="ECO:0000256" key="2">
    <source>
        <dbReference type="ARBA" id="ARBA00022692"/>
    </source>
</evidence>
<keyword evidence="9" id="KW-1185">Reference proteome</keyword>
<feature type="compositionally biased region" description="Acidic residues" evidence="5">
    <location>
        <begin position="1338"/>
        <end position="1349"/>
    </location>
</feature>
<feature type="transmembrane region" description="Helical" evidence="6">
    <location>
        <begin position="2134"/>
        <end position="2154"/>
    </location>
</feature>
<evidence type="ECO:0000259" key="7">
    <source>
        <dbReference type="Pfam" id="PF04547"/>
    </source>
</evidence>
<evidence type="ECO:0000313" key="8">
    <source>
        <dbReference type="EMBL" id="EGB04351.1"/>
    </source>
</evidence>
<dbReference type="InterPro" id="IPR049452">
    <property type="entry name" value="Anoctamin_TM"/>
</dbReference>
<dbReference type="OrthoDB" id="296386at2759"/>
<feature type="region of interest" description="Disordered" evidence="5">
    <location>
        <begin position="1328"/>
        <end position="1368"/>
    </location>
</feature>
<name>F0YKJ1_AURAN</name>
<feature type="transmembrane region" description="Helical" evidence="6">
    <location>
        <begin position="2083"/>
        <end position="2114"/>
    </location>
</feature>
<feature type="compositionally biased region" description="Acidic residues" evidence="5">
    <location>
        <begin position="2303"/>
        <end position="2317"/>
    </location>
</feature>
<evidence type="ECO:0000256" key="1">
    <source>
        <dbReference type="ARBA" id="ARBA00004141"/>
    </source>
</evidence>
<dbReference type="InterPro" id="IPR015943">
    <property type="entry name" value="WD40/YVTN_repeat-like_dom_sf"/>
</dbReference>
<feature type="region of interest" description="Disordered" evidence="5">
    <location>
        <begin position="2179"/>
        <end position="2198"/>
    </location>
</feature>
<feature type="transmembrane region" description="Helical" evidence="6">
    <location>
        <begin position="1880"/>
        <end position="1904"/>
    </location>
</feature>
<protein>
    <recommendedName>
        <fullName evidence="7">Anoctamin transmembrane domain-containing protein</fullName>
    </recommendedName>
</protein>
<accession>F0YKJ1</accession>
<dbReference type="InterPro" id="IPR015915">
    <property type="entry name" value="Kelch-typ_b-propeller"/>
</dbReference>
<dbReference type="InterPro" id="IPR011047">
    <property type="entry name" value="Quinoprotein_ADH-like_sf"/>
</dbReference>
<feature type="compositionally biased region" description="Basic residues" evidence="5">
    <location>
        <begin position="2639"/>
        <end position="2653"/>
    </location>
</feature>
<feature type="region of interest" description="Disordered" evidence="5">
    <location>
        <begin position="1265"/>
        <end position="1294"/>
    </location>
</feature>
<feature type="region of interest" description="Disordered" evidence="5">
    <location>
        <begin position="2300"/>
        <end position="2406"/>
    </location>
</feature>
<evidence type="ECO:0000256" key="5">
    <source>
        <dbReference type="SAM" id="MobiDB-lite"/>
    </source>
</evidence>
<feature type="region of interest" description="Disordered" evidence="5">
    <location>
        <begin position="2695"/>
        <end position="2728"/>
    </location>
</feature>
<feature type="region of interest" description="Disordered" evidence="5">
    <location>
        <begin position="596"/>
        <end position="630"/>
    </location>
</feature>
<dbReference type="Proteomes" id="UP000002729">
    <property type="component" value="Unassembled WGS sequence"/>
</dbReference>
<feature type="region of interest" description="Disordered" evidence="5">
    <location>
        <begin position="974"/>
        <end position="1015"/>
    </location>
</feature>
<dbReference type="Gene3D" id="2.130.10.10">
    <property type="entry name" value="YVTN repeat-like/Quinoprotein amine dehydrogenase"/>
    <property type="match status" value="3"/>
</dbReference>
<feature type="domain" description="Anoctamin transmembrane" evidence="7">
    <location>
        <begin position="1719"/>
        <end position="2168"/>
    </location>
</feature>
<dbReference type="GO" id="GO:0016020">
    <property type="term" value="C:membrane"/>
    <property type="evidence" value="ECO:0007669"/>
    <property type="project" value="UniProtKB-SubCell"/>
</dbReference>
<dbReference type="CDD" id="cd14726">
    <property type="entry name" value="TraB_PrgY-like"/>
    <property type="match status" value="1"/>
</dbReference>
<feature type="region of interest" description="Disordered" evidence="5">
    <location>
        <begin position="2551"/>
        <end position="2594"/>
    </location>
</feature>
<sequence length="3081" mass="325893">MGAGATKGINPPKGVAFEEAALPFVGLRASQLRALRTAFGEYAQGYSVELDEFRAVVRPVVGAAAADAAFALLKGGIKGAPNDATEVDMARLLGPAALTAAAELDDVLALLADACRLDETAGLTLQHVIVGVACWTKGVVAPPSAEETDYALTLLALKAAPKGLGDRRALEGALKAAPEFAAWILALSAAASDVVVARATATAPAAGAVDVLARYAAPRKYRPPRRREGSSFTVLDGCYVMYGGVDEQDANACTSDVHVVSEFPGAVLCDRTRARGAAAPDARAHHAACAVHGGACLFVFGGLGGNGARFNDAWLLARGDGFFEWKRPKASGRPPSRRRDAVACEARGMSNDGPGLVVVYGGAADAGAAALLGDLWVLAFSLKTIATWSAVVFGPDSSPAPAPRLGATLARAGTAKVLLFGGLTKPKDAAAAAAVVHTVEVAAGASSVDPYVATASAMPCAVADASLAPPSRRSGVVCAVLGNERKVLAFGGFDGRLRRAHSDVWELAMDEETGGTWARLHDGVASNYVAGSMDRPKVPALAAFTKRHLAVLSESDDGDRLDELLSVSVREAPGAGAVPEHRIAAIIRRLGAARPLDIPPPDVAEPGPERPEPAEGEDPPPEPEPKKPPSRVRASLAWVYGVSCRGARGSCVYVGAGAVAYAAGSLAVVATKTRVEETGVVEKLELEPAAEDWEPAPPGAARDDDEDDDDEDVVVPTEDVFRPLTQEEEDEYREAGALESELAVVKASKDVVDQRVSYAHGAEVLCVAAAGGICASGDSTGAVALWRGGSLEVLARADDVFGASKPASLVAFAPGGAGALLVVGNGSVAVFDVDGASKLTKTFAGAAAHGAAYAAAWVSPSAFVVLGEHGGFLWREAYVGDGYAAAPLLSDEKLAPQLAVATLDGGSGLPGRESFATGGADGSLHVWCGRTLSKSQLCHAGQAVLALASSKNVLATGGADGDARVWAVAVAEPLDPPVDDAPDPAAPPDRGNWINGTQADAIGPAPAPDDEAEDASTKLFEPTYVPEVREAPPVDLLDAPKPSVALRCVASLDGCAEPFAVTSLDFAAGAAALLVASADGTAREFALPLEAGGAIGDGARYATGPGPAGHAVATHPRGKAEAATAGGVFEGLVKLWDTEKHKVAGELSYGSSAATAVDYSPTARTLAFGTAAGAVVLAKRKPFELATVICEPGAGAPVAAVAWAPEGPSLAVATEAGAVDVYAFKDGAWRKVAASPPGPEPLLAVDFSADGAFLRAATPSGVSYFAAPGADDEPAADDAGEGDDEAEAPKKKKAAPKEYVVKECKVAAPDDVAAVDWAAKAAAPAESLDALQGAVEPPAEDEEDEDDDDAPKKAKVEPPPAVRPAPSGVRVTLKRPDGGHAPVAHAVAAALAVKTTPQLLLSTGAGDGLLVQWGLTLAPEPTEDARRAASSRDGAMAARYEVDDEEAPAHDDDLDWESTITFMVDRETTRATRLGAAKRHRPFRGSVQVPRMPLDQFCKLLHHDPRRARLSDDAFHSRYGYGYDAVLALRHDDDADGGRLSAKAREIVKKLHGGGVETRLERASRGRKVLFVLLRAPVHRLAHAADQLDWIVPLCPAAVERRITRGAEGIKPRTLHHDPKLTHGRGPYVLIHGKYDTDEGLQALYDAPRGCAHLFEWSLLRLKLLFAILEMPHRQGGCGLSVKAQVEGGDFLAAYPLHDRARRELASRWSMHAPRLDLVRSYFGERLALYFAFVNHLALWCGFSAAAGVATTAAMYWENTIADRARKHSRILPVLTFFQCCWAVLMLEFWKRKECRMALSWGTLGLDEAVPNRPAFRGATRPSLVDGTPEIHYPKSKRNRKGVASFVTVFLLVVLVVAAASSVIWVRVSVQTIFRPNRGLYVAAGASVLNTAQIEVMNYGFVTIATKLNAWENHRTDVEYMNNLVLKLVSFFFFNYNIPLLYNAFFQRLVEGCPRGGSREVVVGKGTCYSALELNLGVIFVSKMASNYASEMALPWVRARYRDARDRGKTTAAASAAEVDFDLSASDDIDDNIGDMTVLAIRFSFITLFITALPCLTALAWFANHYEGTNDLKKFLFYKRREWPAVAWSVGSWLLVFQLITACAVTTNAACIFYTVRWEPFAVEGGLRPNQRSFGFFLVQYIVFTLMVGLMIVVPDQPEDVEIQLKRQRFLVSKLIDQTPDEMDSDSDDGGDDVDDDDVEAPLRLLAPETPSYALRGGAPPPPVFSEALAKREPRDAAARVFEDLKNDDGRLDGAILESVLGHRAPGRDVGPLLDDYLLQAEPHTVANFKSLLRAASALGGDDASDDDADDASDDGDAPPPPPPPASPLDDPRHNAAVAAHFDALYRDAWRPGRPPTWGQISDKLNDPALSPKKPPPGEERKEADRGTARFFDPPPAPEARDRSSTDAHFAAIFDGLDDSDDDDEAAVLGVLPLGPDVADGDERRRDGEGALEVLGSDAGLARDAVGPRAGADDAVEARGLHRRDDALLGAEALGHVARAVGLADAGPRERRHLGALRVLVHLDVLDVVHLGEHVFDRLAAALAGQPRRDGDVEGLLRHPSRLAPPPRASGGRRGPRSRRVGCHRRGMPEKTAGSLQLAASVIGRARKAGFAPPAAPPAPLRARRGGTSYSTKTAFPSRHTHVAPKTKGRIQRHRWWRAPRLRTCTPRQPRGLGDEARAVEFGRRQNHLRWGHRRSGLRPGVMEGHSDRQNGLPPGTTGGRVARSGPRPRSRAYIRLLMLLRRCLVRARAATQHQRRHFPTAYIRDVDGDIYLVGTAHIGKKSREEVVDIIDKVQPKAVMVELCRGRAASLRRGGGRGGGGDSATLRMMLERFGLDRRAAELALGVFNRVAGVLGEQGGDMLAALEAGERVDARIVHGDVDGATTERRVRAAAQKLVASPADAAALAMKLSTDADVARVVASIGAGALADGGLEGAVGGVLNRESARRLGAVLDRHAPDVANALLHARDAHMADELQAAAKAHGSVVGVVGIAHMDGIERRFPNATVVHLDGASAAQKETSHFKMIVSCGQHERRDSHSTELVDVCAVFEEYRRLAGILTTVEGPETMEVGSANIGPVGNQ</sequence>
<dbReference type="GO" id="GO:0005254">
    <property type="term" value="F:chloride channel activity"/>
    <property type="evidence" value="ECO:0007669"/>
    <property type="project" value="TreeGrafter"/>
</dbReference>
<dbReference type="SMART" id="SM00320">
    <property type="entry name" value="WD40"/>
    <property type="match status" value="6"/>
</dbReference>
<dbReference type="KEGG" id="aaf:AURANDRAFT_72545"/>
<feature type="compositionally biased region" description="Acidic residues" evidence="5">
    <location>
        <begin position="1270"/>
        <end position="1286"/>
    </location>
</feature>
<dbReference type="RefSeq" id="XP_009040909.1">
    <property type="nucleotide sequence ID" value="XM_009042661.1"/>
</dbReference>
<feature type="compositionally biased region" description="Basic residues" evidence="5">
    <location>
        <begin position="2574"/>
        <end position="2586"/>
    </location>
</feature>
<feature type="compositionally biased region" description="Pro residues" evidence="5">
    <location>
        <begin position="2318"/>
        <end position="2327"/>
    </location>
</feature>
<feature type="compositionally biased region" description="Basic and acidic residues" evidence="5">
    <location>
        <begin position="2376"/>
        <end position="2388"/>
    </location>
</feature>
<evidence type="ECO:0000313" key="9">
    <source>
        <dbReference type="Proteomes" id="UP000002729"/>
    </source>
</evidence>
<reference evidence="8 9" key="1">
    <citation type="journal article" date="2011" name="Proc. Natl. Acad. Sci. U.S.A.">
        <title>Niche of harmful alga Aureococcus anophagefferens revealed through ecogenomics.</title>
        <authorList>
            <person name="Gobler C.J."/>
            <person name="Berry D.L."/>
            <person name="Dyhrman S.T."/>
            <person name="Wilhelm S.W."/>
            <person name="Salamov A."/>
            <person name="Lobanov A.V."/>
            <person name="Zhang Y."/>
            <person name="Collier J.L."/>
            <person name="Wurch L.L."/>
            <person name="Kustka A.B."/>
            <person name="Dill B.D."/>
            <person name="Shah M."/>
            <person name="VerBerkmoes N.C."/>
            <person name="Kuo A."/>
            <person name="Terry A."/>
            <person name="Pangilinan J."/>
            <person name="Lindquist E.A."/>
            <person name="Lucas S."/>
            <person name="Paulsen I.T."/>
            <person name="Hattenrath-Lehmann T.K."/>
            <person name="Talmage S.C."/>
            <person name="Walker E.A."/>
            <person name="Koch F."/>
            <person name="Burson A.M."/>
            <person name="Marcoval M.A."/>
            <person name="Tang Y.Z."/>
            <person name="Lecleir G.R."/>
            <person name="Coyne K.J."/>
            <person name="Berg G.M."/>
            <person name="Bertrand E.M."/>
            <person name="Saito M.A."/>
            <person name="Gladyshev V.N."/>
            <person name="Grigoriev I.V."/>
        </authorList>
    </citation>
    <scope>NUCLEOTIDE SEQUENCE [LARGE SCALE GENOMIC DNA]</scope>
    <source>
        <strain evidence="9">CCMP 1984</strain>
    </source>
</reference>
<dbReference type="Pfam" id="PF04547">
    <property type="entry name" value="Anoctamin"/>
    <property type="match status" value="1"/>
</dbReference>
<dbReference type="InterPro" id="IPR001680">
    <property type="entry name" value="WD40_rpt"/>
</dbReference>
<dbReference type="PANTHER" id="PTHR12308:SF73">
    <property type="entry name" value="ANOCTAMIN"/>
    <property type="match status" value="1"/>
</dbReference>
<feature type="region of interest" description="Disordered" evidence="5">
    <location>
        <begin position="688"/>
        <end position="711"/>
    </location>
</feature>
<proteinExistence type="predicted"/>
<keyword evidence="3 6" id="KW-1133">Transmembrane helix</keyword>
<dbReference type="EMBL" id="GL833152">
    <property type="protein sequence ID" value="EGB04351.1"/>
    <property type="molecule type" value="Genomic_DNA"/>
</dbReference>
<evidence type="ECO:0000256" key="4">
    <source>
        <dbReference type="ARBA" id="ARBA00023136"/>
    </source>
</evidence>
<feature type="transmembrane region" description="Helical" evidence="6">
    <location>
        <begin position="1727"/>
        <end position="1750"/>
    </location>
</feature>
<dbReference type="eggNOG" id="KOG2513">
    <property type="taxonomic scope" value="Eukaryota"/>
</dbReference>
<evidence type="ECO:0000256" key="6">
    <source>
        <dbReference type="SAM" id="Phobius"/>
    </source>
</evidence>
<feature type="region of interest" description="Disordered" evidence="5">
    <location>
        <begin position="2611"/>
        <end position="2653"/>
    </location>
</feature>
<feature type="transmembrane region" description="Helical" evidence="6">
    <location>
        <begin position="1843"/>
        <end position="1868"/>
    </location>
</feature>
<dbReference type="Gene3D" id="2.120.10.80">
    <property type="entry name" value="Kelch-type beta propeller"/>
    <property type="match status" value="1"/>
</dbReference>
<dbReference type="InterPro" id="IPR002816">
    <property type="entry name" value="TraB/PrgY/GumN_fam"/>
</dbReference>
<dbReference type="PANTHER" id="PTHR12308">
    <property type="entry name" value="ANOCTAMIN"/>
    <property type="match status" value="1"/>
</dbReference>
<dbReference type="InParanoid" id="F0YKJ1"/>
<dbReference type="GeneID" id="20228759"/>
<dbReference type="SUPFAM" id="SSF50998">
    <property type="entry name" value="Quinoprotein alcohol dehydrogenase-like"/>
    <property type="match status" value="1"/>
</dbReference>
<dbReference type="Pfam" id="PF24681">
    <property type="entry name" value="Kelch_KLHDC2_KLHL20_DRC7"/>
    <property type="match status" value="1"/>
</dbReference>
<dbReference type="InterPro" id="IPR046345">
    <property type="entry name" value="TraB_PrgY-like"/>
</dbReference>
<dbReference type="SUPFAM" id="SSF117281">
    <property type="entry name" value="Kelch motif"/>
    <property type="match status" value="1"/>
</dbReference>
<evidence type="ECO:0000256" key="3">
    <source>
        <dbReference type="ARBA" id="ARBA00022989"/>
    </source>
</evidence>
<keyword evidence="4 6" id="KW-0472">Membrane</keyword>
<feature type="transmembrane region" description="Helical" evidence="6">
    <location>
        <begin position="2043"/>
        <end position="2063"/>
    </location>
</feature>
<dbReference type="Pfam" id="PF01963">
    <property type="entry name" value="TraB_PrgY_gumN"/>
    <property type="match status" value="1"/>
</dbReference>
<feature type="transmembrane region" description="Helical" evidence="6">
    <location>
        <begin position="1771"/>
        <end position="1790"/>
    </location>
</feature>
<keyword evidence="2 6" id="KW-0812">Transmembrane</keyword>
<feature type="transmembrane region" description="Helical" evidence="6">
    <location>
        <begin position="1924"/>
        <end position="1945"/>
    </location>
</feature>
<organism evidence="9">
    <name type="scientific">Aureococcus anophagefferens</name>
    <name type="common">Harmful bloom alga</name>
    <dbReference type="NCBI Taxonomy" id="44056"/>
    <lineage>
        <taxon>Eukaryota</taxon>
        <taxon>Sar</taxon>
        <taxon>Stramenopiles</taxon>
        <taxon>Ochrophyta</taxon>
        <taxon>Pelagophyceae</taxon>
        <taxon>Pelagomonadales</taxon>
        <taxon>Pelagomonadaceae</taxon>
        <taxon>Aureococcus</taxon>
    </lineage>
</organism>
<comment type="subcellular location">
    <subcellularLocation>
        <location evidence="1">Membrane</location>
        <topology evidence="1">Multi-pass membrane protein</topology>
    </subcellularLocation>
</comment>
<dbReference type="InterPro" id="IPR007632">
    <property type="entry name" value="Anoctamin"/>
</dbReference>
<gene>
    <name evidence="8" type="ORF">AURANDRAFT_72545</name>
</gene>